<dbReference type="InterPro" id="IPR038109">
    <property type="entry name" value="DNA_bind_recomb_sf"/>
</dbReference>
<name>A0ABY8WJV9_9ACTN</name>
<evidence type="ECO:0000259" key="1">
    <source>
        <dbReference type="PROSITE" id="PS51737"/>
    </source>
</evidence>
<dbReference type="PANTHER" id="PTHR30461">
    <property type="entry name" value="DNA-INVERTASE FROM LAMBDOID PROPHAGE"/>
    <property type="match status" value="1"/>
</dbReference>
<dbReference type="PANTHER" id="PTHR30461:SF23">
    <property type="entry name" value="DNA RECOMBINASE-RELATED"/>
    <property type="match status" value="1"/>
</dbReference>
<dbReference type="SMART" id="SM00857">
    <property type="entry name" value="Resolvase"/>
    <property type="match status" value="1"/>
</dbReference>
<dbReference type="InterPro" id="IPR036162">
    <property type="entry name" value="Resolvase-like_N_sf"/>
</dbReference>
<evidence type="ECO:0000313" key="2">
    <source>
        <dbReference type="EMBL" id="WIM97682.1"/>
    </source>
</evidence>
<dbReference type="Proteomes" id="UP001240150">
    <property type="component" value="Chromosome"/>
</dbReference>
<proteinExistence type="predicted"/>
<reference evidence="2 3" key="1">
    <citation type="submission" date="2023-06" db="EMBL/GenBank/DDBJ databases">
        <authorList>
            <person name="Yushchuk O."/>
            <person name="Binda E."/>
            <person name="Ruckert-Reed C."/>
            <person name="Fedorenko V."/>
            <person name="Kalinowski J."/>
            <person name="Marinelli F."/>
        </authorList>
    </citation>
    <scope>NUCLEOTIDE SEQUENCE [LARGE SCALE GENOMIC DNA]</scope>
    <source>
        <strain evidence="2 3">NRRL 3884</strain>
    </source>
</reference>
<evidence type="ECO:0000313" key="3">
    <source>
        <dbReference type="Proteomes" id="UP001240150"/>
    </source>
</evidence>
<protein>
    <submittedName>
        <fullName evidence="2">Recombinase family protein</fullName>
    </submittedName>
</protein>
<dbReference type="InterPro" id="IPR050639">
    <property type="entry name" value="SSR_resolvase"/>
</dbReference>
<sequence>MRAVIYCRVSKDKRDRASVQQQEEEARLAAAAMGWTLHERVFVDNDVSASRHARKSRQEHGELLDLIRSRDIDVLILWESSRGDRTLTRWSALLDLCRDLGVKIHVVDHRRTYDLNVPRDWKTMADEGVNNAYASEETRERILRDVRANAMKGRPHGKLPYGYTRTYDERGVFVAQIEQPEQADVVRECARRVGAGESLYSIAQDLNSRGVPAPRGGKWLPNQVKRLTTQPRYIGQRVHQGVVIGDALWPGIIDEATFAECVRRMSDPRRHTVRDRSLKYLLTGILKCGACGAKCRVIKNRGYHAYSCYEKFCVSVRTTHVEDFVTDMVIARLEQPDVLAGIAARSDQVAADRGDDADELQGRLDGFYAQAAEGKISPAGLAAIEARLLPQIAEARRAAQAAPLPRLIRDVAGPDARQRWEALDLGRQREIIDKLVELRVATTVRGTRFSFHRLGESRWRGDERTWAEHWAAEGI</sequence>
<accession>A0ABY8WJV9</accession>
<dbReference type="Gene3D" id="3.40.50.1390">
    <property type="entry name" value="Resolvase, N-terminal catalytic domain"/>
    <property type="match status" value="1"/>
</dbReference>
<dbReference type="RefSeq" id="WP_284919078.1">
    <property type="nucleotide sequence ID" value="NZ_CP126980.1"/>
</dbReference>
<dbReference type="InterPro" id="IPR006119">
    <property type="entry name" value="Resolv_N"/>
</dbReference>
<dbReference type="PROSITE" id="PS51737">
    <property type="entry name" value="RECOMBINASE_DNA_BIND"/>
    <property type="match status" value="1"/>
</dbReference>
<organism evidence="2 3">
    <name type="scientific">Actinoplanes oblitus</name>
    <dbReference type="NCBI Taxonomy" id="3040509"/>
    <lineage>
        <taxon>Bacteria</taxon>
        <taxon>Bacillati</taxon>
        <taxon>Actinomycetota</taxon>
        <taxon>Actinomycetes</taxon>
        <taxon>Micromonosporales</taxon>
        <taxon>Micromonosporaceae</taxon>
        <taxon>Actinoplanes</taxon>
    </lineage>
</organism>
<dbReference type="EMBL" id="CP126980">
    <property type="protein sequence ID" value="WIM97682.1"/>
    <property type="molecule type" value="Genomic_DNA"/>
</dbReference>
<dbReference type="SUPFAM" id="SSF53041">
    <property type="entry name" value="Resolvase-like"/>
    <property type="match status" value="1"/>
</dbReference>
<dbReference type="CDD" id="cd00338">
    <property type="entry name" value="Ser_Recombinase"/>
    <property type="match status" value="1"/>
</dbReference>
<gene>
    <name evidence="2" type="ORF">ACTOB_001230</name>
</gene>
<feature type="domain" description="Recombinase" evidence="1">
    <location>
        <begin position="160"/>
        <end position="271"/>
    </location>
</feature>
<keyword evidence="3" id="KW-1185">Reference proteome</keyword>
<dbReference type="Pfam" id="PF00239">
    <property type="entry name" value="Resolvase"/>
    <property type="match status" value="1"/>
</dbReference>
<dbReference type="Pfam" id="PF07508">
    <property type="entry name" value="Recombinase"/>
    <property type="match status" value="1"/>
</dbReference>
<dbReference type="Gene3D" id="3.90.1750.20">
    <property type="entry name" value="Putative Large Serine Recombinase, Chain B, Domain 2"/>
    <property type="match status" value="1"/>
</dbReference>
<dbReference type="InterPro" id="IPR011109">
    <property type="entry name" value="DNA_bind_recombinase_dom"/>
</dbReference>